<sequence length="506" mass="56398">MSRIPTEGEITSRLENIPDELESTTGDEITVLWGTADPERRPHGVTWVPETGALTYDLWSAQRNALETVDSGENDITAFLAGYGSGKTIFGARWLIKQALEHDGSRFLAMGIDFQKARDATFRVLFEQLPGERTGIVTSSYNGPEQSPIVTDYNRQNHRLTLVNDSVIKLGSADRWNRYAGDSYGGVWLDEPSHYGEDLHDLLEMIGSRLRGVDGPKTQLWTLTGNGYNAAFDILERGIDSDGNELGLKIETVRASTLENPYLDSGEKERFERQFGNTGRESQALFGGFADGGGKILRRDQLKFVDEDDVAVDWGACRYHVGVDLAYVADKRKAEATDSDYTAFVVVAEHTSKARAYVFDLARERGLSLQEQIEMLARIADQLPNPHVKIEDVGAQSYFVQEARRKVPGQIQAVNPTQSKTERIQDMSVVFERGDAVLLNEERDENLGYDARFRPFVREWLEFGNDQSPDLLDAAYYALHGIHLGGGGSRQGMYSFDPYGGEKGEG</sequence>
<reference evidence="3 4" key="1">
    <citation type="submission" date="2018-10" db="EMBL/GenBank/DDBJ databases">
        <title>Natronolimnobius sp. XQ-INN 246 isolated from Inner Mongolia Autonomous Region of China.</title>
        <authorList>
            <person name="Xue Q."/>
        </authorList>
    </citation>
    <scope>NUCLEOTIDE SEQUENCE [LARGE SCALE GENOMIC DNA]</scope>
    <source>
        <strain evidence="3 4">XQ-INN 246</strain>
    </source>
</reference>
<dbReference type="RefSeq" id="WP_141463914.1">
    <property type="nucleotide sequence ID" value="NZ_RBZW01000018.1"/>
</dbReference>
<comment type="caution">
    <text evidence="3">The sequence shown here is derived from an EMBL/GenBank/DDBJ whole genome shotgun (WGS) entry which is preliminary data.</text>
</comment>
<dbReference type="EMBL" id="RBZW01000018">
    <property type="protein sequence ID" value="THE65597.1"/>
    <property type="molecule type" value="Genomic_DNA"/>
</dbReference>
<keyword evidence="1" id="KW-1188">Viral release from host cell</keyword>
<dbReference type="InterPro" id="IPR035421">
    <property type="entry name" value="Terminase_6C"/>
</dbReference>
<evidence type="ECO:0000313" key="3">
    <source>
        <dbReference type="EMBL" id="THE65597.1"/>
    </source>
</evidence>
<dbReference type="Pfam" id="PF17289">
    <property type="entry name" value="Terminase_6C"/>
    <property type="match status" value="1"/>
</dbReference>
<evidence type="ECO:0000256" key="1">
    <source>
        <dbReference type="ARBA" id="ARBA00022612"/>
    </source>
</evidence>
<dbReference type="OrthoDB" id="196515at2157"/>
<organism evidence="3 4">
    <name type="scientific">Salinadaptatus halalkaliphilus</name>
    <dbReference type="NCBI Taxonomy" id="2419781"/>
    <lineage>
        <taxon>Archaea</taxon>
        <taxon>Methanobacteriati</taxon>
        <taxon>Methanobacteriota</taxon>
        <taxon>Stenosarchaea group</taxon>
        <taxon>Halobacteria</taxon>
        <taxon>Halobacteriales</taxon>
        <taxon>Natrialbaceae</taxon>
        <taxon>Salinadaptatus</taxon>
    </lineage>
</organism>
<proteinExistence type="predicted"/>
<dbReference type="Proteomes" id="UP000318864">
    <property type="component" value="Unassembled WGS sequence"/>
</dbReference>
<keyword evidence="4" id="KW-1185">Reference proteome</keyword>
<feature type="domain" description="Terminase large subunit gp17-like C-terminal" evidence="2">
    <location>
        <begin position="337"/>
        <end position="479"/>
    </location>
</feature>
<evidence type="ECO:0000313" key="4">
    <source>
        <dbReference type="Proteomes" id="UP000318864"/>
    </source>
</evidence>
<evidence type="ECO:0000259" key="2">
    <source>
        <dbReference type="Pfam" id="PF17289"/>
    </source>
</evidence>
<dbReference type="AlphaFoldDB" id="A0A4V3VLG8"/>
<dbReference type="InterPro" id="IPR027417">
    <property type="entry name" value="P-loop_NTPase"/>
</dbReference>
<name>A0A4V3VLG8_9EURY</name>
<dbReference type="Gene3D" id="3.40.50.300">
    <property type="entry name" value="P-loop containing nucleotide triphosphate hydrolases"/>
    <property type="match status" value="1"/>
</dbReference>
<gene>
    <name evidence="3" type="ORF">D8Y22_06590</name>
</gene>
<dbReference type="Pfam" id="PF03237">
    <property type="entry name" value="Terminase_6N"/>
    <property type="match status" value="1"/>
</dbReference>
<dbReference type="Gene3D" id="3.30.420.240">
    <property type="match status" value="1"/>
</dbReference>
<accession>A0A4V3VLG8</accession>
<protein>
    <recommendedName>
        <fullName evidence="2">Terminase large subunit gp17-like C-terminal domain-containing protein</fullName>
    </recommendedName>
</protein>